<keyword evidence="2" id="KW-1185">Reference proteome</keyword>
<dbReference type="PANTHER" id="PTHR47326:SF1">
    <property type="entry name" value="HTH PSQ-TYPE DOMAIN-CONTAINING PROTEIN"/>
    <property type="match status" value="1"/>
</dbReference>
<comment type="caution">
    <text evidence="1">The sequence shown here is derived from an EMBL/GenBank/DDBJ whole genome shotgun (WGS) entry which is preliminary data.</text>
</comment>
<reference evidence="1 2" key="1">
    <citation type="journal article" date="2022" name="Allergy">
        <title>Genome assembly and annotation of Periplaneta americana reveal a comprehensive cockroach allergen profile.</title>
        <authorList>
            <person name="Wang L."/>
            <person name="Xiong Q."/>
            <person name="Saelim N."/>
            <person name="Wang L."/>
            <person name="Nong W."/>
            <person name="Wan A.T."/>
            <person name="Shi M."/>
            <person name="Liu X."/>
            <person name="Cao Q."/>
            <person name="Hui J.H.L."/>
            <person name="Sookrung N."/>
            <person name="Leung T.F."/>
            <person name="Tungtrongchitr A."/>
            <person name="Tsui S.K.W."/>
        </authorList>
    </citation>
    <scope>NUCLEOTIDE SEQUENCE [LARGE SCALE GENOMIC DNA]</scope>
    <source>
        <strain evidence="1">PWHHKU_190912</strain>
    </source>
</reference>
<evidence type="ECO:0008006" key="3">
    <source>
        <dbReference type="Google" id="ProtNLM"/>
    </source>
</evidence>
<evidence type="ECO:0000313" key="2">
    <source>
        <dbReference type="Proteomes" id="UP001148838"/>
    </source>
</evidence>
<dbReference type="PANTHER" id="PTHR47326">
    <property type="entry name" value="TRANSPOSABLE ELEMENT TC3 TRANSPOSASE-LIKE PROTEIN"/>
    <property type="match status" value="1"/>
</dbReference>
<dbReference type="EMBL" id="JAJSOF020000017">
    <property type="protein sequence ID" value="KAJ4439568.1"/>
    <property type="molecule type" value="Genomic_DNA"/>
</dbReference>
<organism evidence="1 2">
    <name type="scientific">Periplaneta americana</name>
    <name type="common">American cockroach</name>
    <name type="synonym">Blatta americana</name>
    <dbReference type="NCBI Taxonomy" id="6978"/>
    <lineage>
        <taxon>Eukaryota</taxon>
        <taxon>Metazoa</taxon>
        <taxon>Ecdysozoa</taxon>
        <taxon>Arthropoda</taxon>
        <taxon>Hexapoda</taxon>
        <taxon>Insecta</taxon>
        <taxon>Pterygota</taxon>
        <taxon>Neoptera</taxon>
        <taxon>Polyneoptera</taxon>
        <taxon>Dictyoptera</taxon>
        <taxon>Blattodea</taxon>
        <taxon>Blattoidea</taxon>
        <taxon>Blattidae</taxon>
        <taxon>Blattinae</taxon>
        <taxon>Periplaneta</taxon>
    </lineage>
</organism>
<evidence type="ECO:0000313" key="1">
    <source>
        <dbReference type="EMBL" id="KAJ4439568.1"/>
    </source>
</evidence>
<proteinExistence type="predicted"/>
<accession>A0ABQ8SZZ7</accession>
<protein>
    <recommendedName>
        <fullName evidence="3">DUF4817 domain-containing protein</fullName>
    </recommendedName>
</protein>
<dbReference type="Proteomes" id="UP001148838">
    <property type="component" value="Unassembled WGS sequence"/>
</dbReference>
<name>A0ABQ8SZZ7_PERAM</name>
<gene>
    <name evidence="1" type="ORF">ANN_07695</name>
</gene>
<sequence>MAGLCKGGNEPLGSLKAKEKYSQTYVDSKIASILVAKLRKLNTFRILSVDDAQTRFIFVDCIDCQNGDTADESANRIAEFKSIVRVQREYRRVLNHDAPTAKSIKKWHDTFLATGSVLKKHGGGRRTSDEMVANVQAAYERSPRKSLRRASRELQVPKSILQQLSTNVSNCTHTKCS</sequence>